<evidence type="ECO:0000256" key="5">
    <source>
        <dbReference type="ARBA" id="ARBA00014944"/>
    </source>
</evidence>
<feature type="transmembrane region" description="Helical" evidence="15">
    <location>
        <begin position="63"/>
        <end position="82"/>
    </location>
</feature>
<dbReference type="AlphaFoldDB" id="W8KKN0"/>
<feature type="transmembrane region" description="Helical" evidence="15">
    <location>
        <begin position="154"/>
        <end position="172"/>
    </location>
</feature>
<evidence type="ECO:0000256" key="4">
    <source>
        <dbReference type="ARBA" id="ARBA00013170"/>
    </source>
</evidence>
<dbReference type="Gene3D" id="1.20.120.1760">
    <property type="match status" value="1"/>
</dbReference>
<dbReference type="RefSeq" id="WP_025282159.1">
    <property type="nucleotide sequence ID" value="NZ_CP007268.1"/>
</dbReference>
<evidence type="ECO:0000313" key="16">
    <source>
        <dbReference type="EMBL" id="AHK79683.1"/>
    </source>
</evidence>
<keyword evidence="6" id="KW-0444">Lipid biosynthesis</keyword>
<evidence type="ECO:0000256" key="3">
    <source>
        <dbReference type="ARBA" id="ARBA00010441"/>
    </source>
</evidence>
<reference evidence="16 17" key="1">
    <citation type="journal article" date="2014" name="J Genomics">
        <title>Draft Genome Sequence of the Extremely Halophilic Phototrophic Purple Sulfur Bacterium Halorhodospira halochloris.</title>
        <authorList>
            <person name="Singh K.S."/>
            <person name="Kirksey J."/>
            <person name="Hoff W.D."/>
            <person name="Deole R."/>
        </authorList>
    </citation>
    <scope>NUCLEOTIDE SEQUENCE [LARGE SCALE GENOMIC DNA]</scope>
    <source>
        <strain evidence="16 17">A</strain>
    </source>
</reference>
<dbReference type="PANTHER" id="PTHR14269:SF60">
    <property type="entry name" value="CARDIOLIPIN SYNTHASE (CMP-FORMING)"/>
    <property type="match status" value="1"/>
</dbReference>
<dbReference type="PATRIC" id="fig|1354791.3.peg.2744"/>
<evidence type="ECO:0000256" key="8">
    <source>
        <dbReference type="ARBA" id="ARBA00022692"/>
    </source>
</evidence>
<comment type="subcellular location">
    <subcellularLocation>
        <location evidence="1">Membrane</location>
        <topology evidence="1">Multi-pass membrane protein</topology>
    </subcellularLocation>
</comment>
<evidence type="ECO:0000256" key="6">
    <source>
        <dbReference type="ARBA" id="ARBA00022516"/>
    </source>
</evidence>
<dbReference type="InterPro" id="IPR043130">
    <property type="entry name" value="CDP-OH_PTrfase_TM_dom"/>
</dbReference>
<keyword evidence="10" id="KW-0443">Lipid metabolism</keyword>
<dbReference type="PANTHER" id="PTHR14269">
    <property type="entry name" value="CDP-DIACYLGLYCEROL--GLYCEROL-3-PHOSPHATE 3-PHOSPHATIDYLTRANSFERASE-RELATED"/>
    <property type="match status" value="1"/>
</dbReference>
<proteinExistence type="inferred from homology"/>
<organism evidence="16 17">
    <name type="scientific">Ectothiorhodospira haloalkaliphila</name>
    <dbReference type="NCBI Taxonomy" id="421628"/>
    <lineage>
        <taxon>Bacteria</taxon>
        <taxon>Pseudomonadati</taxon>
        <taxon>Pseudomonadota</taxon>
        <taxon>Gammaproteobacteria</taxon>
        <taxon>Chromatiales</taxon>
        <taxon>Ectothiorhodospiraceae</taxon>
        <taxon>Ectothiorhodospira</taxon>
    </lineage>
</organism>
<keyword evidence="9 15" id="KW-1133">Transmembrane helix</keyword>
<feature type="transmembrane region" description="Helical" evidence="15">
    <location>
        <begin position="7"/>
        <end position="26"/>
    </location>
</feature>
<gene>
    <name evidence="16" type="ORF">M911_11485</name>
</gene>
<evidence type="ECO:0000256" key="1">
    <source>
        <dbReference type="ARBA" id="ARBA00004141"/>
    </source>
</evidence>
<keyword evidence="12" id="KW-0594">Phospholipid biosynthesis</keyword>
<name>W8KKN0_9GAMM</name>
<keyword evidence="7 16" id="KW-0808">Transferase</keyword>
<evidence type="ECO:0000256" key="15">
    <source>
        <dbReference type="SAM" id="Phobius"/>
    </source>
</evidence>
<dbReference type="GO" id="GO:0032049">
    <property type="term" value="P:cardiolipin biosynthetic process"/>
    <property type="evidence" value="ECO:0007669"/>
    <property type="project" value="TreeGrafter"/>
</dbReference>
<dbReference type="GO" id="GO:0008444">
    <property type="term" value="F:CDP-diacylglycerol-glycerol-3-phosphate 3-phosphatidyltransferase activity"/>
    <property type="evidence" value="ECO:0007669"/>
    <property type="project" value="UniProtKB-EC"/>
</dbReference>
<evidence type="ECO:0000256" key="2">
    <source>
        <dbReference type="ARBA" id="ARBA00005042"/>
    </source>
</evidence>
<dbReference type="GO" id="GO:0043337">
    <property type="term" value="F:cardiolipin synthase (CMP-forming)"/>
    <property type="evidence" value="ECO:0007669"/>
    <property type="project" value="TreeGrafter"/>
</dbReference>
<dbReference type="InterPro" id="IPR050324">
    <property type="entry name" value="CDP-alcohol_PTase-I"/>
</dbReference>
<evidence type="ECO:0000256" key="10">
    <source>
        <dbReference type="ARBA" id="ARBA00023098"/>
    </source>
</evidence>
<dbReference type="InterPro" id="IPR004570">
    <property type="entry name" value="Phosphatidylglycerol_P_synth"/>
</dbReference>
<keyword evidence="13" id="KW-1208">Phospholipid metabolism</keyword>
<feature type="transmembrane region" description="Helical" evidence="15">
    <location>
        <begin position="128"/>
        <end position="148"/>
    </location>
</feature>
<dbReference type="PIRSF" id="PIRSF000847">
    <property type="entry name" value="Phos_ph_gly_syn"/>
    <property type="match status" value="1"/>
</dbReference>
<protein>
    <recommendedName>
        <fullName evidence="5">CDP-diacylglycerol--glycerol-3-phosphate 3-phosphatidyltransferase</fullName>
        <ecNumber evidence="4">2.7.8.5</ecNumber>
    </recommendedName>
</protein>
<dbReference type="EMBL" id="CP007268">
    <property type="protein sequence ID" value="AHK79683.1"/>
    <property type="molecule type" value="Genomic_DNA"/>
</dbReference>
<evidence type="ECO:0000256" key="14">
    <source>
        <dbReference type="ARBA" id="ARBA00048586"/>
    </source>
</evidence>
<dbReference type="KEGG" id="hhc:M911_11485"/>
<dbReference type="Pfam" id="PF01066">
    <property type="entry name" value="CDP-OH_P_transf"/>
    <property type="match status" value="1"/>
</dbReference>
<evidence type="ECO:0000256" key="13">
    <source>
        <dbReference type="ARBA" id="ARBA00023264"/>
    </source>
</evidence>
<dbReference type="InterPro" id="IPR000462">
    <property type="entry name" value="CDP-OH_P_trans"/>
</dbReference>
<keyword evidence="8 15" id="KW-0812">Transmembrane</keyword>
<dbReference type="OrthoDB" id="9796672at2"/>
<dbReference type="Proteomes" id="UP000019442">
    <property type="component" value="Chromosome"/>
</dbReference>
<accession>W8KKN0</accession>
<comment type="catalytic activity">
    <reaction evidence="14">
        <text>a CDP-1,2-diacyl-sn-glycerol + sn-glycerol 3-phosphate = a 1,2-diacyl-sn-glycero-3-phospho-(1'-sn-glycero-3'-phosphate) + CMP + H(+)</text>
        <dbReference type="Rhea" id="RHEA:12593"/>
        <dbReference type="ChEBI" id="CHEBI:15378"/>
        <dbReference type="ChEBI" id="CHEBI:57597"/>
        <dbReference type="ChEBI" id="CHEBI:58332"/>
        <dbReference type="ChEBI" id="CHEBI:60110"/>
        <dbReference type="ChEBI" id="CHEBI:60377"/>
        <dbReference type="EC" id="2.7.8.5"/>
    </reaction>
</comment>
<dbReference type="EC" id="2.7.8.5" evidence="4"/>
<evidence type="ECO:0000313" key="17">
    <source>
        <dbReference type="Proteomes" id="UP000019442"/>
    </source>
</evidence>
<keyword evidence="17" id="KW-1185">Reference proteome</keyword>
<comment type="similarity">
    <text evidence="3">Belongs to the CDP-alcohol phosphatidyltransferase class-I family.</text>
</comment>
<evidence type="ECO:0000256" key="9">
    <source>
        <dbReference type="ARBA" id="ARBA00022989"/>
    </source>
</evidence>
<feature type="transmembrane region" description="Helical" evidence="15">
    <location>
        <begin position="32"/>
        <end position="51"/>
    </location>
</feature>
<keyword evidence="11 15" id="KW-0472">Membrane</keyword>
<comment type="pathway">
    <text evidence="2">Phospholipid metabolism; phosphatidylglycerol biosynthesis; phosphatidylglycerol from CDP-diacylglycerol: step 1/2.</text>
</comment>
<sequence length="189" mass="21056">MSLRQLPNTITLLRIALTVPIVWALLVEQYGLVLWLLLLAGLSDALDGWLVRRYGWYTRLGGYLDPLADKILVVSTYFTVAWTGLLPWWLVALVVAREVIILSGALAFRAVTRSLEMQPLFISKVNTFMQIVLVLSVIVSAGVLSLPAWYLDGMLLLVLFTTVSSGLAYVVAWSRKAFNHGRATVEPPR</sequence>
<reference evidence="17" key="2">
    <citation type="submission" date="2014-02" db="EMBL/GenBank/DDBJ databases">
        <title>Draft Genome Sequence of extremely halophilic bacteria Halorhodospira halochloris.</title>
        <authorList>
            <person name="Singh K.S."/>
        </authorList>
    </citation>
    <scope>NUCLEOTIDE SEQUENCE [LARGE SCALE GENOMIC DNA]</scope>
    <source>
        <strain evidence="17">A</strain>
    </source>
</reference>
<evidence type="ECO:0000256" key="7">
    <source>
        <dbReference type="ARBA" id="ARBA00022679"/>
    </source>
</evidence>
<evidence type="ECO:0000256" key="12">
    <source>
        <dbReference type="ARBA" id="ARBA00023209"/>
    </source>
</evidence>
<dbReference type="GO" id="GO:0016020">
    <property type="term" value="C:membrane"/>
    <property type="evidence" value="ECO:0007669"/>
    <property type="project" value="UniProtKB-SubCell"/>
</dbReference>
<evidence type="ECO:0000256" key="11">
    <source>
        <dbReference type="ARBA" id="ARBA00023136"/>
    </source>
</evidence>
<dbReference type="HOGENOM" id="CLU_051314_6_2_6"/>